<dbReference type="Proteomes" id="UP000699865">
    <property type="component" value="Unassembled WGS sequence"/>
</dbReference>
<dbReference type="RefSeq" id="WP_217137457.1">
    <property type="nucleotide sequence ID" value="NZ_JAFMOS010000550.1"/>
</dbReference>
<sequence>MRNLNIELLYTEDCPSHQDALAQLYRILLEFGIPISSVILTEISLPDEAEQARFPGSPTIRIQGIDIIDADDGPPSLSCRMYRSQSGKFNSLPEDADILLALHRALEEKQESDAD</sequence>
<evidence type="ECO:0008006" key="3">
    <source>
        <dbReference type="Google" id="ProtNLM"/>
    </source>
</evidence>
<evidence type="ECO:0000313" key="2">
    <source>
        <dbReference type="Proteomes" id="UP000699865"/>
    </source>
</evidence>
<dbReference type="EMBL" id="JAFMOU010000053">
    <property type="protein sequence ID" value="MBU9833509.1"/>
    <property type="molecule type" value="Genomic_DNA"/>
</dbReference>
<comment type="caution">
    <text evidence="1">The sequence shown here is derived from an EMBL/GenBank/DDBJ whole genome shotgun (WGS) entry which is preliminary data.</text>
</comment>
<keyword evidence="2" id="KW-1185">Reference proteome</keyword>
<accession>A0ABS6KVZ9</accession>
<name>A0ABS6KVZ9_9GAMM</name>
<proteinExistence type="predicted"/>
<reference evidence="1 2" key="1">
    <citation type="submission" date="2021-03" db="EMBL/GenBank/DDBJ databases">
        <title>Five novel Rahnella species.</title>
        <authorList>
            <person name="Brady C."/>
            <person name="Asselin J."/>
            <person name="Beer S."/>
            <person name="Bruberg M.B."/>
            <person name="Crampton B."/>
            <person name="Venter S."/>
            <person name="Arnold D."/>
            <person name="Denman S."/>
        </authorList>
    </citation>
    <scope>NUCLEOTIDE SEQUENCE [LARGE SCALE GENOMIC DNA]</scope>
    <source>
        <strain evidence="1 2">L72c</strain>
    </source>
</reference>
<organism evidence="1 2">
    <name type="scientific">Rahnella perminowiae</name>
    <dbReference type="NCBI Taxonomy" id="2816244"/>
    <lineage>
        <taxon>Bacteria</taxon>
        <taxon>Pseudomonadati</taxon>
        <taxon>Pseudomonadota</taxon>
        <taxon>Gammaproteobacteria</taxon>
        <taxon>Enterobacterales</taxon>
        <taxon>Yersiniaceae</taxon>
        <taxon>Rahnella</taxon>
    </lineage>
</organism>
<gene>
    <name evidence="1" type="ORF">J1786_01420</name>
</gene>
<evidence type="ECO:0000313" key="1">
    <source>
        <dbReference type="EMBL" id="MBU9833509.1"/>
    </source>
</evidence>
<protein>
    <recommendedName>
        <fullName evidence="3">DUF2703 domain-containing protein</fullName>
    </recommendedName>
</protein>